<dbReference type="EMBL" id="JAANIB010008406">
    <property type="protein sequence ID" value="KAG5323731.1"/>
    <property type="molecule type" value="Genomic_DNA"/>
</dbReference>
<feature type="non-terminal residue" evidence="10">
    <location>
        <position position="685"/>
    </location>
</feature>
<protein>
    <submittedName>
        <fullName evidence="10">AMT13 protein</fullName>
    </submittedName>
</protein>
<evidence type="ECO:0000256" key="2">
    <source>
        <dbReference type="ARBA" id="ARBA00005887"/>
    </source>
</evidence>
<name>A0A836EXD6_9HYME</name>
<evidence type="ECO:0000256" key="7">
    <source>
        <dbReference type="ARBA" id="ARBA00023177"/>
    </source>
</evidence>
<comment type="subcellular location">
    <subcellularLocation>
        <location evidence="1">Membrane</location>
        <topology evidence="1">Multi-pass membrane protein</topology>
    </subcellularLocation>
</comment>
<feature type="transmembrane region" description="Helical" evidence="8">
    <location>
        <begin position="385"/>
        <end position="406"/>
    </location>
</feature>
<keyword evidence="5 8" id="KW-1133">Transmembrane helix</keyword>
<feature type="non-terminal residue" evidence="10">
    <location>
        <position position="1"/>
    </location>
</feature>
<evidence type="ECO:0000313" key="10">
    <source>
        <dbReference type="EMBL" id="KAG5323731.1"/>
    </source>
</evidence>
<organism evidence="10 11">
    <name type="scientific">Acromyrmex heyeri</name>
    <dbReference type="NCBI Taxonomy" id="230685"/>
    <lineage>
        <taxon>Eukaryota</taxon>
        <taxon>Metazoa</taxon>
        <taxon>Ecdysozoa</taxon>
        <taxon>Arthropoda</taxon>
        <taxon>Hexapoda</taxon>
        <taxon>Insecta</taxon>
        <taxon>Pterygota</taxon>
        <taxon>Neoptera</taxon>
        <taxon>Endopterygota</taxon>
        <taxon>Hymenoptera</taxon>
        <taxon>Apocrita</taxon>
        <taxon>Aculeata</taxon>
        <taxon>Formicoidea</taxon>
        <taxon>Formicidae</taxon>
        <taxon>Myrmicinae</taxon>
        <taxon>Acromyrmex</taxon>
    </lineage>
</organism>
<comment type="similarity">
    <text evidence="2">Belongs to the ammonia transporter channel (TC 1.A.11.2) family.</text>
</comment>
<keyword evidence="6 8" id="KW-0472">Membrane</keyword>
<evidence type="ECO:0000256" key="4">
    <source>
        <dbReference type="ARBA" id="ARBA00022692"/>
    </source>
</evidence>
<feature type="transmembrane region" description="Helical" evidence="8">
    <location>
        <begin position="144"/>
        <end position="164"/>
    </location>
</feature>
<sequence length="685" mass="75871">MSSVTKDYFYAENYYDYAVQPYTFGNYTAVSTTHLHWNSLIRLILTILLRIGFVFVQIGSVPINNVNLILLQNAVDLCCVTVMYFLTGFLVAYNGDIIGLIGAGHWIGDPTIDKNEAIVGWQAVAIASAICTTAVAGRMHIAGYLLVSILLSGLIQPLLIHWAWMGWMAENELGETTVIFKDQAGAAVIHIIGGLSGLIGCIVLGRRMFRLKDLDDASIIPDSARNVFGGLLLIFAGLQGLYTSSHEHDKYRMFTRDSSHAYVNNLLAASSCTLIIVALHFVLDRDIYHHWTLMRCIQAMIAGVVIVSGAPNDYSPQVAIVLGSLGGVVFHFVSTWIFHSTLEDYCNVVAVHLICAILGSILAPFCAMRTDEDTVTILLNFSWQLISLAALLALVGTAMLLIFGMLECCGILRNRSECLNHAQGNTTVDRAPSRSFLQRLFSPNSGCLYLDSTSNTGHDPCIGFRFLKYQEKMNELEEERPTVTNQQDANIKFETDVTKIPMLAIMYLVGTRVKKVRQVHTLSGSTPALIENGGGTGESIGKDLSEIGGKRFLGKEIKCTLDPIEEINEEILKEFEIEKNSMQFSIEDCNAGDKNPISEYFNVSEDRKDLNESNYQLRRTIKFMNLHHEFVKEDLKVVLGPNRLDSSSSDSCDDDTIFTKTSDLNESIKDIAINKDSLTYSANVL</sequence>
<evidence type="ECO:0000259" key="9">
    <source>
        <dbReference type="Pfam" id="PF00909"/>
    </source>
</evidence>
<keyword evidence="11" id="KW-1185">Reference proteome</keyword>
<comment type="caution">
    <text evidence="10">The sequence shown here is derived from an EMBL/GenBank/DDBJ whole genome shotgun (WGS) entry which is preliminary data.</text>
</comment>
<feature type="transmembrane region" description="Helical" evidence="8">
    <location>
        <begin position="40"/>
        <end position="61"/>
    </location>
</feature>
<dbReference type="PANTHER" id="PTHR11730">
    <property type="entry name" value="AMMONIUM TRANSPORTER"/>
    <property type="match status" value="1"/>
</dbReference>
<dbReference type="Proteomes" id="UP000670152">
    <property type="component" value="Unassembled WGS sequence"/>
</dbReference>
<keyword evidence="3" id="KW-0813">Transport</keyword>
<reference evidence="10 11" key="1">
    <citation type="submission" date="2020-02" db="EMBL/GenBank/DDBJ databases">
        <title>Relaxed selection underlies rapid genomic changes in the transitions from sociality to social parasitism in ants.</title>
        <authorList>
            <person name="Bi X."/>
        </authorList>
    </citation>
    <scope>NUCLEOTIDE SEQUENCE [LARGE SCALE GENOMIC DNA]</scope>
    <source>
        <strain evidence="10">BGI-DK2014b</strain>
        <tissue evidence="10">Whole body</tissue>
    </source>
</reference>
<feature type="domain" description="Ammonium transporter AmtB-like" evidence="9">
    <location>
        <begin position="41"/>
        <end position="415"/>
    </location>
</feature>
<evidence type="ECO:0000256" key="5">
    <source>
        <dbReference type="ARBA" id="ARBA00022989"/>
    </source>
</evidence>
<dbReference type="InterPro" id="IPR024041">
    <property type="entry name" value="NH4_transpt_AmtB-like_dom"/>
</dbReference>
<feature type="transmembrane region" description="Helical" evidence="8">
    <location>
        <begin position="262"/>
        <end position="283"/>
    </location>
</feature>
<accession>A0A836EXD6</accession>
<evidence type="ECO:0000256" key="6">
    <source>
        <dbReference type="ARBA" id="ARBA00023136"/>
    </source>
</evidence>
<evidence type="ECO:0000256" key="1">
    <source>
        <dbReference type="ARBA" id="ARBA00004141"/>
    </source>
</evidence>
<dbReference type="Gene3D" id="1.10.3430.10">
    <property type="entry name" value="Ammonium transporter AmtB like domains"/>
    <property type="match status" value="1"/>
</dbReference>
<feature type="transmembrane region" description="Helical" evidence="8">
    <location>
        <begin position="317"/>
        <end position="338"/>
    </location>
</feature>
<dbReference type="PANTHER" id="PTHR11730:SF6">
    <property type="entry name" value="AMMONIUM TRANSPORTER"/>
    <property type="match status" value="1"/>
</dbReference>
<feature type="transmembrane region" description="Helical" evidence="8">
    <location>
        <begin position="292"/>
        <end position="311"/>
    </location>
</feature>
<dbReference type="GO" id="GO:0097272">
    <property type="term" value="P:ammonium homeostasis"/>
    <property type="evidence" value="ECO:0007669"/>
    <property type="project" value="TreeGrafter"/>
</dbReference>
<keyword evidence="7" id="KW-0924">Ammonia transport</keyword>
<dbReference type="InterPro" id="IPR029020">
    <property type="entry name" value="Ammonium/urea_transptr"/>
</dbReference>
<evidence type="ECO:0000313" key="11">
    <source>
        <dbReference type="Proteomes" id="UP000670152"/>
    </source>
</evidence>
<keyword evidence="4 8" id="KW-0812">Transmembrane</keyword>
<evidence type="ECO:0000256" key="3">
    <source>
        <dbReference type="ARBA" id="ARBA00022448"/>
    </source>
</evidence>
<feature type="transmembrane region" description="Helical" evidence="8">
    <location>
        <begin position="345"/>
        <end position="365"/>
    </location>
</feature>
<feature type="transmembrane region" description="Helical" evidence="8">
    <location>
        <begin position="119"/>
        <end position="137"/>
    </location>
</feature>
<dbReference type="AlphaFoldDB" id="A0A836EXD6"/>
<dbReference type="OrthoDB" id="534912at2759"/>
<dbReference type="GO" id="GO:0008519">
    <property type="term" value="F:ammonium channel activity"/>
    <property type="evidence" value="ECO:0007669"/>
    <property type="project" value="InterPro"/>
</dbReference>
<proteinExistence type="inferred from homology"/>
<dbReference type="SUPFAM" id="SSF111352">
    <property type="entry name" value="Ammonium transporter"/>
    <property type="match status" value="1"/>
</dbReference>
<dbReference type="Pfam" id="PF00909">
    <property type="entry name" value="Ammonium_transp"/>
    <property type="match status" value="1"/>
</dbReference>
<evidence type="ECO:0000256" key="8">
    <source>
        <dbReference type="SAM" id="Phobius"/>
    </source>
</evidence>
<feature type="transmembrane region" description="Helical" evidence="8">
    <location>
        <begin position="82"/>
        <end position="107"/>
    </location>
</feature>
<feature type="transmembrane region" description="Helical" evidence="8">
    <location>
        <begin position="184"/>
        <end position="205"/>
    </location>
</feature>
<gene>
    <name evidence="10" type="primary">Amt13</name>
    <name evidence="10" type="ORF">G6Z77_0002806</name>
</gene>
<dbReference type="GO" id="GO:0005886">
    <property type="term" value="C:plasma membrane"/>
    <property type="evidence" value="ECO:0007669"/>
    <property type="project" value="TreeGrafter"/>
</dbReference>